<keyword evidence="2" id="KW-1185">Reference proteome</keyword>
<reference evidence="1 2" key="1">
    <citation type="journal article" date="2024" name="IMA Fungus">
        <title>IMA Genome - F19 : A genome assembly and annotation guide to empower mycologists, including annotated draft genome sequences of Ceratocystis pirilliformis, Diaporthe australafricana, Fusarium ophioides, Paecilomyces lecythidis, and Sporothrix stenoceras.</title>
        <authorList>
            <person name="Aylward J."/>
            <person name="Wilson A.M."/>
            <person name="Visagie C.M."/>
            <person name="Spraker J."/>
            <person name="Barnes I."/>
            <person name="Buitendag C."/>
            <person name="Ceriani C."/>
            <person name="Del Mar Angel L."/>
            <person name="du Plessis D."/>
            <person name="Fuchs T."/>
            <person name="Gasser K."/>
            <person name="Kramer D."/>
            <person name="Li W."/>
            <person name="Munsamy K."/>
            <person name="Piso A."/>
            <person name="Price J.L."/>
            <person name="Sonnekus B."/>
            <person name="Thomas C."/>
            <person name="van der Nest A."/>
            <person name="van Dijk A."/>
            <person name="van Heerden A."/>
            <person name="van Vuuren N."/>
            <person name="Yilmaz N."/>
            <person name="Duong T.A."/>
            <person name="van der Merwe N.A."/>
            <person name="Wingfield M.J."/>
            <person name="Wingfield B.D."/>
        </authorList>
    </citation>
    <scope>NUCLEOTIDE SEQUENCE [LARGE SCALE GENOMIC DNA]</scope>
    <source>
        <strain evidence="1 2">CMW 18167</strain>
    </source>
</reference>
<comment type="caution">
    <text evidence="1">The sequence shown here is derived from an EMBL/GenBank/DDBJ whole genome shotgun (WGS) entry which is preliminary data.</text>
</comment>
<sequence>MTSTGSVHVRTRVIYHGVSDNNNAATGDEGSPPITFHTYAVGLVGDEFHVYHRRCPDQSRPEADEWETFVGNDFCQVGMWDNPDRLINVSENLGGRFQTLLPGESWSNSWTMEADGYLLPDDLKPGERLRYQFKGSTLDWWDWGTAADHTQTIVTLPGSGLEPISDPKDNGGRPKVVVPASNIAEWTVVDE</sequence>
<gene>
    <name evidence="1" type="ORF">Plec18167_008099</name>
</gene>
<dbReference type="Proteomes" id="UP001583193">
    <property type="component" value="Unassembled WGS sequence"/>
</dbReference>
<organism evidence="1 2">
    <name type="scientific">Paecilomyces lecythidis</name>
    <dbReference type="NCBI Taxonomy" id="3004212"/>
    <lineage>
        <taxon>Eukaryota</taxon>
        <taxon>Fungi</taxon>
        <taxon>Dikarya</taxon>
        <taxon>Ascomycota</taxon>
        <taxon>Pezizomycotina</taxon>
        <taxon>Eurotiomycetes</taxon>
        <taxon>Eurotiomycetidae</taxon>
        <taxon>Eurotiales</taxon>
        <taxon>Thermoascaceae</taxon>
        <taxon>Paecilomyces</taxon>
    </lineage>
</organism>
<name>A0ABR3WYM9_9EURO</name>
<accession>A0ABR3WYM9</accession>
<protein>
    <submittedName>
        <fullName evidence="1">Uncharacterized protein</fullName>
    </submittedName>
</protein>
<evidence type="ECO:0000313" key="2">
    <source>
        <dbReference type="Proteomes" id="UP001583193"/>
    </source>
</evidence>
<proteinExistence type="predicted"/>
<evidence type="ECO:0000313" key="1">
    <source>
        <dbReference type="EMBL" id="KAL1868794.1"/>
    </source>
</evidence>
<dbReference type="EMBL" id="JAVDPF010000037">
    <property type="protein sequence ID" value="KAL1868794.1"/>
    <property type="molecule type" value="Genomic_DNA"/>
</dbReference>